<dbReference type="AlphaFoldDB" id="A0A0E9U0F7"/>
<accession>A0A0E9U0F7</accession>
<protein>
    <submittedName>
        <fullName evidence="1">Uncharacterized protein</fullName>
    </submittedName>
</protein>
<organism evidence="1">
    <name type="scientific">Anguilla anguilla</name>
    <name type="common">European freshwater eel</name>
    <name type="synonym">Muraena anguilla</name>
    <dbReference type="NCBI Taxonomy" id="7936"/>
    <lineage>
        <taxon>Eukaryota</taxon>
        <taxon>Metazoa</taxon>
        <taxon>Chordata</taxon>
        <taxon>Craniata</taxon>
        <taxon>Vertebrata</taxon>
        <taxon>Euteleostomi</taxon>
        <taxon>Actinopterygii</taxon>
        <taxon>Neopterygii</taxon>
        <taxon>Teleostei</taxon>
        <taxon>Anguilliformes</taxon>
        <taxon>Anguillidae</taxon>
        <taxon>Anguilla</taxon>
    </lineage>
</organism>
<reference evidence="1" key="2">
    <citation type="journal article" date="2015" name="Fish Shellfish Immunol.">
        <title>Early steps in the European eel (Anguilla anguilla)-Vibrio vulnificus interaction in the gills: Role of the RtxA13 toxin.</title>
        <authorList>
            <person name="Callol A."/>
            <person name="Pajuelo D."/>
            <person name="Ebbesson L."/>
            <person name="Teles M."/>
            <person name="MacKenzie S."/>
            <person name="Amaro C."/>
        </authorList>
    </citation>
    <scope>NUCLEOTIDE SEQUENCE</scope>
</reference>
<proteinExistence type="predicted"/>
<reference evidence="1" key="1">
    <citation type="submission" date="2014-11" db="EMBL/GenBank/DDBJ databases">
        <authorList>
            <person name="Amaro Gonzalez C."/>
        </authorList>
    </citation>
    <scope>NUCLEOTIDE SEQUENCE</scope>
</reference>
<dbReference type="EMBL" id="GBXM01050104">
    <property type="protein sequence ID" value="JAH58473.1"/>
    <property type="molecule type" value="Transcribed_RNA"/>
</dbReference>
<sequence>MAGGLAAFHLKRIRRHAKSGVNTITLVWQEVILCSE</sequence>
<name>A0A0E9U0F7_ANGAN</name>
<evidence type="ECO:0000313" key="1">
    <source>
        <dbReference type="EMBL" id="JAH58473.1"/>
    </source>
</evidence>